<organism evidence="2 3">
    <name type="scientific">Deinococcus ruber</name>
    <dbReference type="NCBI Taxonomy" id="1848197"/>
    <lineage>
        <taxon>Bacteria</taxon>
        <taxon>Thermotogati</taxon>
        <taxon>Deinococcota</taxon>
        <taxon>Deinococci</taxon>
        <taxon>Deinococcales</taxon>
        <taxon>Deinococcaceae</taxon>
        <taxon>Deinococcus</taxon>
    </lineage>
</organism>
<dbReference type="InterPro" id="IPR011059">
    <property type="entry name" value="Metal-dep_hydrolase_composite"/>
</dbReference>
<dbReference type="EMBL" id="BMQL01000036">
    <property type="protein sequence ID" value="GGR25598.1"/>
    <property type="molecule type" value="Genomic_DNA"/>
</dbReference>
<dbReference type="Gene3D" id="3.10.310.70">
    <property type="match status" value="1"/>
</dbReference>
<dbReference type="SUPFAM" id="SSF51338">
    <property type="entry name" value="Composite domain of metallo-dependent hydrolases"/>
    <property type="match status" value="1"/>
</dbReference>
<dbReference type="GO" id="GO:0016810">
    <property type="term" value="F:hydrolase activity, acting on carbon-nitrogen (but not peptide) bonds"/>
    <property type="evidence" value="ECO:0007669"/>
    <property type="project" value="InterPro"/>
</dbReference>
<proteinExistence type="predicted"/>
<reference evidence="2" key="1">
    <citation type="journal article" date="2014" name="Int. J. Syst. Evol. Microbiol.">
        <title>Complete genome sequence of Corynebacterium casei LMG S-19264T (=DSM 44701T), isolated from a smear-ripened cheese.</title>
        <authorList>
            <consortium name="US DOE Joint Genome Institute (JGI-PGF)"/>
            <person name="Walter F."/>
            <person name="Albersmeier A."/>
            <person name="Kalinowski J."/>
            <person name="Ruckert C."/>
        </authorList>
    </citation>
    <scope>NUCLEOTIDE SEQUENCE</scope>
    <source>
        <strain evidence="2">JCM 31311</strain>
    </source>
</reference>
<dbReference type="AlphaFoldDB" id="A0A918CIG1"/>
<dbReference type="InterPro" id="IPR013108">
    <property type="entry name" value="Amidohydro_3"/>
</dbReference>
<dbReference type="CDD" id="cd01300">
    <property type="entry name" value="YtcJ_like"/>
    <property type="match status" value="1"/>
</dbReference>
<comment type="caution">
    <text evidence="2">The sequence shown here is derived from an EMBL/GenBank/DDBJ whole genome shotgun (WGS) entry which is preliminary data.</text>
</comment>
<dbReference type="Gene3D" id="2.30.40.10">
    <property type="entry name" value="Urease, subunit C, domain 1"/>
    <property type="match status" value="1"/>
</dbReference>
<evidence type="ECO:0000259" key="1">
    <source>
        <dbReference type="Pfam" id="PF07969"/>
    </source>
</evidence>
<gene>
    <name evidence="2" type="ORF">GCM10008957_41520</name>
</gene>
<dbReference type="SUPFAM" id="SSF51556">
    <property type="entry name" value="Metallo-dependent hydrolases"/>
    <property type="match status" value="1"/>
</dbReference>
<dbReference type="Pfam" id="PF07969">
    <property type="entry name" value="Amidohydro_3"/>
    <property type="match status" value="1"/>
</dbReference>
<accession>A0A918CIG1</accession>
<name>A0A918CIG1_9DEIO</name>
<evidence type="ECO:0000313" key="3">
    <source>
        <dbReference type="Proteomes" id="UP000603865"/>
    </source>
</evidence>
<dbReference type="PANTHER" id="PTHR22642">
    <property type="entry name" value="IMIDAZOLONEPROPIONASE"/>
    <property type="match status" value="1"/>
</dbReference>
<reference evidence="2" key="2">
    <citation type="submission" date="2020-09" db="EMBL/GenBank/DDBJ databases">
        <authorList>
            <person name="Sun Q."/>
            <person name="Ohkuma M."/>
        </authorList>
    </citation>
    <scope>NUCLEOTIDE SEQUENCE</scope>
    <source>
        <strain evidence="2">JCM 31311</strain>
    </source>
</reference>
<dbReference type="Gene3D" id="3.20.20.140">
    <property type="entry name" value="Metal-dependent hydrolases"/>
    <property type="match status" value="1"/>
</dbReference>
<keyword evidence="3" id="KW-1185">Reference proteome</keyword>
<dbReference type="InterPro" id="IPR033932">
    <property type="entry name" value="YtcJ-like"/>
</dbReference>
<dbReference type="InterPro" id="IPR032466">
    <property type="entry name" value="Metal_Hydrolase"/>
</dbReference>
<protein>
    <submittedName>
        <fullName evidence="2">Amidohydrolase</fullName>
    </submittedName>
</protein>
<feature type="domain" description="Amidohydrolase 3" evidence="1">
    <location>
        <begin position="52"/>
        <end position="509"/>
    </location>
</feature>
<evidence type="ECO:0000313" key="2">
    <source>
        <dbReference type="EMBL" id="GGR25598.1"/>
    </source>
</evidence>
<sequence>MSELLLHNAAFLTLNERQPHAEALLIRAGRVAAVGSLADVQAQAAPGSERRDLGGSVVTPGLNDAHIHVWKVGQLRTTSLDLRGLTDLPELYRRVAERAAALSPGDWLVGRGWNEALLGGEGPTRRGLDEVSPQNPVLLTRTCAHIHAVNSPALEAARITSGTPAPGGGEIQFAAGLLYETAFGLVTRAMPTPDAAQYERWISAGLTYLASLGLTSVTDPAVDPPLYAAYRALDARGELPIRVNLLYMRRPDGGADTYPLPEMYVSDRLRCDSVKFFTDGGLSGATAALAVPYRNTPEPTRGMLRFEDADLYALAEEAHVANWRIGAHAIGDRALDQLLKVYERLERTHPGGKRHRIEHFGLPDAEHLRRAADLGIHAVPQAIFLHELRGNFARYLPPDYWARTYPLRSMLDAGLNVALSSDGPVVREVRPLVGLQAAVQEPMVPGQQLTALEALRAYTLGGARAQGDHDNLGTLESGKWADLSVLSADPLTHARPGEIEVRASYVAGVETESKIGVSAS</sequence>
<dbReference type="PANTHER" id="PTHR22642:SF2">
    <property type="entry name" value="PROTEIN LONG AFTER FAR-RED 3"/>
    <property type="match status" value="1"/>
</dbReference>
<dbReference type="RefSeq" id="WP_229776365.1">
    <property type="nucleotide sequence ID" value="NZ_BMQL01000036.1"/>
</dbReference>
<dbReference type="Proteomes" id="UP000603865">
    <property type="component" value="Unassembled WGS sequence"/>
</dbReference>